<accession>A0A2P2L6N2</accession>
<keyword evidence="1" id="KW-0687">Ribonucleoprotein</keyword>
<dbReference type="EMBL" id="GGEC01033156">
    <property type="protein sequence ID" value="MBX13640.1"/>
    <property type="molecule type" value="Transcribed_RNA"/>
</dbReference>
<dbReference type="GO" id="GO:0005840">
    <property type="term" value="C:ribosome"/>
    <property type="evidence" value="ECO:0007669"/>
    <property type="project" value="UniProtKB-KW"/>
</dbReference>
<proteinExistence type="predicted"/>
<organism evidence="1">
    <name type="scientific">Rhizophora mucronata</name>
    <name type="common">Asiatic mangrove</name>
    <dbReference type="NCBI Taxonomy" id="61149"/>
    <lineage>
        <taxon>Eukaryota</taxon>
        <taxon>Viridiplantae</taxon>
        <taxon>Streptophyta</taxon>
        <taxon>Embryophyta</taxon>
        <taxon>Tracheophyta</taxon>
        <taxon>Spermatophyta</taxon>
        <taxon>Magnoliopsida</taxon>
        <taxon>eudicotyledons</taxon>
        <taxon>Gunneridae</taxon>
        <taxon>Pentapetalae</taxon>
        <taxon>rosids</taxon>
        <taxon>fabids</taxon>
        <taxon>Malpighiales</taxon>
        <taxon>Rhizophoraceae</taxon>
        <taxon>Rhizophora</taxon>
    </lineage>
</organism>
<name>A0A2P2L6N2_RHIMU</name>
<sequence length="60" mass="6913">MFLTRNLFIALSLGQDLPQFEQRMNLTWPRPCLLRPPFLRLNVMAVAFSYSEIAGSERGV</sequence>
<protein>
    <submittedName>
        <fullName evidence="1">40S ribosomal protein S26-3-like</fullName>
    </submittedName>
</protein>
<evidence type="ECO:0000313" key="1">
    <source>
        <dbReference type="EMBL" id="MBX13640.1"/>
    </source>
</evidence>
<keyword evidence="1" id="KW-0689">Ribosomal protein</keyword>
<dbReference type="AlphaFoldDB" id="A0A2P2L6N2"/>
<reference evidence="1" key="1">
    <citation type="submission" date="2018-02" db="EMBL/GenBank/DDBJ databases">
        <title>Rhizophora mucronata_Transcriptome.</title>
        <authorList>
            <person name="Meera S.P."/>
            <person name="Sreeshan A."/>
            <person name="Augustine A."/>
        </authorList>
    </citation>
    <scope>NUCLEOTIDE SEQUENCE</scope>
    <source>
        <tissue evidence="1">Leaf</tissue>
    </source>
</reference>